<evidence type="ECO:0000313" key="2">
    <source>
        <dbReference type="Proteomes" id="UP001595846"/>
    </source>
</evidence>
<reference evidence="1 2" key="1">
    <citation type="journal article" date="2019" name="Int. J. Syst. Evol. Microbiol.">
        <title>The Global Catalogue of Microorganisms (GCM) 10K type strain sequencing project: providing services to taxonomists for standard genome sequencing and annotation.</title>
        <authorList>
            <consortium name="The Broad Institute Genomics Platform"/>
            <consortium name="The Broad Institute Genome Sequencing Center for Infectious Disease"/>
            <person name="Wu L."/>
            <person name="Ma J."/>
        </authorList>
    </citation>
    <scope>NUCLEOTIDE SEQUENCE [LARGE SCALE GENOMIC DNA]</scope>
    <source>
        <strain evidence="1 2">IBRC-M 10256</strain>
    </source>
</reference>
<dbReference type="EMBL" id="JBHSAQ010000013">
    <property type="protein sequence ID" value="MFC3959727.1"/>
    <property type="molecule type" value="Genomic_DNA"/>
</dbReference>
<accession>A0ABD5NS88</accession>
<proteinExistence type="predicted"/>
<keyword evidence="2" id="KW-1185">Reference proteome</keyword>
<sequence>MPPVASDANLLTIGEMDIEVEHPIGQVLELEDRVLVLLSPSQDAGRDRQNVLAFSYDGDLLWKSSIPEKSDRHMFGSLTTEDGDIIGWSWNKQEYRIDPETGELEDRGFRGK</sequence>
<name>A0ABD5NS88_9EURY</name>
<dbReference type="AlphaFoldDB" id="A0ABD5NS88"/>
<dbReference type="Pfam" id="PF25857">
    <property type="entry name" value="DUF7957"/>
    <property type="match status" value="1"/>
</dbReference>
<protein>
    <submittedName>
        <fullName evidence="1">Uncharacterized protein</fullName>
    </submittedName>
</protein>
<comment type="caution">
    <text evidence="1">The sequence shown here is derived from an EMBL/GenBank/DDBJ whole genome shotgun (WGS) entry which is preliminary data.</text>
</comment>
<dbReference type="RefSeq" id="WP_256533240.1">
    <property type="nucleotide sequence ID" value="NZ_CP101824.1"/>
</dbReference>
<dbReference type="InterPro" id="IPR058263">
    <property type="entry name" value="DUF7957"/>
</dbReference>
<dbReference type="Proteomes" id="UP001595846">
    <property type="component" value="Unassembled WGS sequence"/>
</dbReference>
<organism evidence="1 2">
    <name type="scientific">Halovivax cerinus</name>
    <dbReference type="NCBI Taxonomy" id="1487865"/>
    <lineage>
        <taxon>Archaea</taxon>
        <taxon>Methanobacteriati</taxon>
        <taxon>Methanobacteriota</taxon>
        <taxon>Stenosarchaea group</taxon>
        <taxon>Halobacteria</taxon>
        <taxon>Halobacteriales</taxon>
        <taxon>Natrialbaceae</taxon>
        <taxon>Halovivax</taxon>
    </lineage>
</organism>
<dbReference type="GeneID" id="73902353"/>
<evidence type="ECO:0000313" key="1">
    <source>
        <dbReference type="EMBL" id="MFC3959727.1"/>
    </source>
</evidence>
<gene>
    <name evidence="1" type="ORF">ACFOUR_15300</name>
</gene>